<dbReference type="GO" id="GO:0044611">
    <property type="term" value="C:nuclear pore inner ring"/>
    <property type="evidence" value="ECO:0007669"/>
    <property type="project" value="TreeGrafter"/>
</dbReference>
<evidence type="ECO:0000313" key="2">
    <source>
        <dbReference type="Proteomes" id="UP001229421"/>
    </source>
</evidence>
<dbReference type="GO" id="GO:0006405">
    <property type="term" value="P:RNA export from nucleus"/>
    <property type="evidence" value="ECO:0007669"/>
    <property type="project" value="TreeGrafter"/>
</dbReference>
<dbReference type="EMBL" id="JAUHHV010000007">
    <property type="protein sequence ID" value="KAK1419321.1"/>
    <property type="molecule type" value="Genomic_DNA"/>
</dbReference>
<sequence>MATMKTVDASLWWDPFTDLLTQLENLSPSSEPPISLANKLKANHLWLLNFVSMFKLPNQKSREALDAQQVQIGSHQLVIETKFKELALNISSTLCLDEVQSYILVERSCEHDTSELVAHEPLHLKVMIQYYIERQCVLKCTRHLLMLSLYVEDGSKAESAVREMVLKLISDGLESKLLSAIESLLSAAYPESMEVDIFTLWAEEMLIEDNLVLDILFLAYYESFCTCDGKQWKNLCLLYERMISGSCNFGILAISIEAVKSIYHAKVQLLLILIETLYLENVLQMVHDETPFREGNLSFALSDIQEVDAIVSSFDPFESKEAGPVILAWAVFLCLISSLPEKPGQNMVMDTDHVGYVRQAIQAASLNYFDEILHSNLLKDSEGAIASSRSVLRTFVSAFIASYEISLQLEDNNLKLILNILGEIYRGEESLCVQFWDRDSFIDGPIRCLLYNLEGEFPYRTVELISLLSALSEGAWPAECVYSFLDKSVGLSTLVELRGNHEIDNNSRIIETRLPLRVPGFDGLQIPRDTRGHVLKFIDDNTALVRWEYTQSGVLVLLLRVAQEMYPDGSEEVLVILDLISRLVTFNKAVCHSLLSIGDTLHCKDITRLNVAEIICTLIKNLSPNISGALMMSKGVSILAMMLSCSPSRVIPTILKTNVFDVSLRMNPFNNGPDDMSSGSWLLSGRLAKLLVIDCEHNDSSYPLAVSVLEFNIQLLEKGVENDFVLALTVFSIQYVLINHEYWKYKVKPSRWKVTLKVLEFLKTCIVSISHLPKMGEIFRDLLLSDSSVHNALFRIVCITAPTLEKLFVSRLYDLTEIEGLQQAICSVLDIFSMLSDLSKDNLPGYQVFYQAVMLSTTKPIPVVTAIISLISFFRNPKIQLGAVSSLSMLLLTADDLQPYMSGNACFGLDDKQLADFRNSINMIISDQSFLHEDLIVNMFKMLAAAAYYQPAFLVALADLKDSTSEDKFGSVGSKRENLLDYLCLYVEKSPELIKSHPKILLNMLDLLIALWQGASQFINILDRLKKSGNFFKQLSSCISPEDHHLLSSTSDSLISSYRYQCESDILQIMSLEMFLQNKLLHAETIKKDIIGNTSNAEKTESGPKNILSSWGKNSVLSNLVNSYASCAYDNDKFFKGQVSAALFSVQVFSKFRNGHTGSLSVSLVEKLNILGKKLLDLPAFSELVTQYRQQGYSEGKDQPSLILSDLYYHMQGEYEGRKLEHKLFKELFQFLLESKFLESYKTKDASNLSIYAKDVLLFDCTRLEKDLGIDLWDMSELKDLKTVAQTMLTCMKEVNSMMLLSNCKLSALKALATMFPLYDVSNGGGVSEQLANSCIQVICQSVDKATESLVLDYLAALAELLHHFVRFINRLSLPSSILVIKTIGSSLKTLKDLKNPSSVDLKPTIKLLLTLLLSTVGSINLEAEVSDVYLRLLPILCNFIEPNDYCTLSLATIDLLLKRLQTPTLWFPIIKNHLKVQNIVKKLHDKTYLRSVPVILKLFLTFSLVKEGAELLANTGFFSSLRVLLENGNESEKTESENHEHLWGLGSAVVSMIIYSLKDSYSSYFSDMVDYVISCFLLEKSELVSYCLSTPNFPADIIDRKKRARALRKQPSLSALKETQHTLVLICVLAKHQNLWSRTMKEMDPQLREMSIHLLSFISRGRHLAENSRVTPLLCPPILKEEFEWHRKPSFINSKNGWFSFSSVSGISSTALVAVKETSAGNIDVPYQTMFSDMAAIEVYKIAFYLLSFLCLQAAAAAKRAEELGFVDVAHFPDLPMPDILHGLQDQGIAVVRELCEATQMTTEVKGVCILLLQITEKSLYLEFCVSQVCGIRPVMGRTEDFSKEIKLLFAATTRHPFLEETVKSLKQITSYVYPCLLQTEGCL</sequence>
<dbReference type="GO" id="GO:0017056">
    <property type="term" value="F:structural constituent of nuclear pore"/>
    <property type="evidence" value="ECO:0007669"/>
    <property type="project" value="InterPro"/>
</dbReference>
<protein>
    <submittedName>
        <fullName evidence="1">Uncharacterized protein</fullName>
    </submittedName>
</protein>
<accession>A0AAD8KDX2</accession>
<organism evidence="1 2">
    <name type="scientific">Tagetes erecta</name>
    <name type="common">African marigold</name>
    <dbReference type="NCBI Taxonomy" id="13708"/>
    <lineage>
        <taxon>Eukaryota</taxon>
        <taxon>Viridiplantae</taxon>
        <taxon>Streptophyta</taxon>
        <taxon>Embryophyta</taxon>
        <taxon>Tracheophyta</taxon>
        <taxon>Spermatophyta</taxon>
        <taxon>Magnoliopsida</taxon>
        <taxon>eudicotyledons</taxon>
        <taxon>Gunneridae</taxon>
        <taxon>Pentapetalae</taxon>
        <taxon>asterids</taxon>
        <taxon>campanulids</taxon>
        <taxon>Asterales</taxon>
        <taxon>Asteraceae</taxon>
        <taxon>Asteroideae</taxon>
        <taxon>Heliantheae alliance</taxon>
        <taxon>Tageteae</taxon>
        <taxon>Tagetes</taxon>
    </lineage>
</organism>
<dbReference type="Proteomes" id="UP001229421">
    <property type="component" value="Unassembled WGS sequence"/>
</dbReference>
<dbReference type="InterPro" id="IPR044840">
    <property type="entry name" value="Nup188"/>
</dbReference>
<gene>
    <name evidence="1" type="ORF">QVD17_28486</name>
</gene>
<dbReference type="GO" id="GO:0006606">
    <property type="term" value="P:protein import into nucleus"/>
    <property type="evidence" value="ECO:0007669"/>
    <property type="project" value="TreeGrafter"/>
</dbReference>
<name>A0AAD8KDX2_TARER</name>
<dbReference type="PANTHER" id="PTHR31431">
    <property type="entry name" value="NUCLEOPORIN NUP188 HOMOLOG"/>
    <property type="match status" value="1"/>
</dbReference>
<dbReference type="PANTHER" id="PTHR31431:SF1">
    <property type="entry name" value="NUCLEOPORIN NUP188"/>
    <property type="match status" value="1"/>
</dbReference>
<reference evidence="1" key="1">
    <citation type="journal article" date="2023" name="bioRxiv">
        <title>Improved chromosome-level genome assembly for marigold (Tagetes erecta).</title>
        <authorList>
            <person name="Jiang F."/>
            <person name="Yuan L."/>
            <person name="Wang S."/>
            <person name="Wang H."/>
            <person name="Xu D."/>
            <person name="Wang A."/>
            <person name="Fan W."/>
        </authorList>
    </citation>
    <scope>NUCLEOTIDE SEQUENCE</scope>
    <source>
        <strain evidence="1">WSJ</strain>
        <tissue evidence="1">Leaf</tissue>
    </source>
</reference>
<evidence type="ECO:0000313" key="1">
    <source>
        <dbReference type="EMBL" id="KAK1419321.1"/>
    </source>
</evidence>
<proteinExistence type="predicted"/>
<keyword evidence="2" id="KW-1185">Reference proteome</keyword>
<comment type="caution">
    <text evidence="1">The sequence shown here is derived from an EMBL/GenBank/DDBJ whole genome shotgun (WGS) entry which is preliminary data.</text>
</comment>